<evidence type="ECO:0000256" key="2">
    <source>
        <dbReference type="ARBA" id="ARBA00005585"/>
    </source>
</evidence>
<evidence type="ECO:0000256" key="6">
    <source>
        <dbReference type="ARBA" id="ARBA00022989"/>
    </source>
</evidence>
<keyword evidence="8 12" id="KW-0472">Membrane</keyword>
<dbReference type="GO" id="GO:0016020">
    <property type="term" value="C:membrane"/>
    <property type="evidence" value="ECO:0007669"/>
    <property type="project" value="UniProtKB-SubCell"/>
</dbReference>
<dbReference type="STRING" id="578459.A0A194SDF0"/>
<feature type="domain" description="SSD" evidence="14">
    <location>
        <begin position="725"/>
        <end position="883"/>
    </location>
</feature>
<dbReference type="PROSITE" id="PS50156">
    <property type="entry name" value="SSD"/>
    <property type="match status" value="1"/>
</dbReference>
<dbReference type="PANTHER" id="PTHR45727">
    <property type="entry name" value="NPC INTRACELLULAR CHOLESTEROL TRANSPORTER 1"/>
    <property type="match status" value="1"/>
</dbReference>
<keyword evidence="9" id="KW-1015">Disulfide bond</keyword>
<evidence type="ECO:0000256" key="4">
    <source>
        <dbReference type="ARBA" id="ARBA00022692"/>
    </source>
</evidence>
<keyword evidence="4 12" id="KW-0812">Transmembrane</keyword>
<evidence type="ECO:0000256" key="5">
    <source>
        <dbReference type="ARBA" id="ARBA00022729"/>
    </source>
</evidence>
<feature type="transmembrane region" description="Helical" evidence="12">
    <location>
        <begin position="1291"/>
        <end position="1313"/>
    </location>
</feature>
<feature type="transmembrane region" description="Helical" evidence="12">
    <location>
        <begin position="632"/>
        <end position="654"/>
    </location>
</feature>
<feature type="transmembrane region" description="Helical" evidence="12">
    <location>
        <begin position="924"/>
        <end position="943"/>
    </location>
</feature>
<feature type="transmembrane region" description="Helical" evidence="12">
    <location>
        <begin position="734"/>
        <end position="759"/>
    </location>
</feature>
<feature type="chain" id="PRO_5008265616" description="SSD domain-containing protein" evidence="13">
    <location>
        <begin position="23"/>
        <end position="1394"/>
    </location>
</feature>
<dbReference type="InterPro" id="IPR053956">
    <property type="entry name" value="NPC1_MLD"/>
</dbReference>
<feature type="transmembrane region" description="Helical" evidence="12">
    <location>
        <begin position="858"/>
        <end position="883"/>
    </location>
</feature>
<keyword evidence="7" id="KW-0445">Lipid transport</keyword>
<reference evidence="15 16" key="1">
    <citation type="journal article" date="2015" name="Front. Microbiol.">
        <title>Genome sequence of the plant growth promoting endophytic yeast Rhodotorula graminis WP1.</title>
        <authorList>
            <person name="Firrincieli A."/>
            <person name="Otillar R."/>
            <person name="Salamov A."/>
            <person name="Schmutz J."/>
            <person name="Khan Z."/>
            <person name="Redman R.S."/>
            <person name="Fleck N.D."/>
            <person name="Lindquist E."/>
            <person name="Grigoriev I.V."/>
            <person name="Doty S.L."/>
        </authorList>
    </citation>
    <scope>NUCLEOTIDE SEQUENCE [LARGE SCALE GENOMIC DNA]</scope>
    <source>
        <strain evidence="15 16">WP1</strain>
    </source>
</reference>
<comment type="similarity">
    <text evidence="2">Belongs to the patched family.</text>
</comment>
<evidence type="ECO:0000256" key="8">
    <source>
        <dbReference type="ARBA" id="ARBA00023136"/>
    </source>
</evidence>
<keyword evidence="3" id="KW-0813">Transport</keyword>
<evidence type="ECO:0000256" key="1">
    <source>
        <dbReference type="ARBA" id="ARBA00004141"/>
    </source>
</evidence>
<keyword evidence="16" id="KW-1185">Reference proteome</keyword>
<dbReference type="Proteomes" id="UP000053890">
    <property type="component" value="Unassembled WGS sequence"/>
</dbReference>
<name>A0A194SDF0_RHOGW</name>
<dbReference type="InterPro" id="IPR032190">
    <property type="entry name" value="NPC1_N"/>
</dbReference>
<evidence type="ECO:0000313" key="15">
    <source>
        <dbReference type="EMBL" id="KPV78649.1"/>
    </source>
</evidence>
<proteinExistence type="inferred from homology"/>
<evidence type="ECO:0000256" key="3">
    <source>
        <dbReference type="ARBA" id="ARBA00022448"/>
    </source>
</evidence>
<keyword evidence="5 13" id="KW-0732">Signal</keyword>
<dbReference type="GO" id="GO:0032934">
    <property type="term" value="F:sterol binding"/>
    <property type="evidence" value="ECO:0007669"/>
    <property type="project" value="TreeGrafter"/>
</dbReference>
<dbReference type="FunFam" id="1.20.1640.10:FF:000029">
    <property type="entry name" value="Putative Patched sphingolipid transporter"/>
    <property type="match status" value="1"/>
</dbReference>
<dbReference type="OrthoDB" id="6510177at2759"/>
<evidence type="ECO:0000256" key="12">
    <source>
        <dbReference type="SAM" id="Phobius"/>
    </source>
</evidence>
<dbReference type="PANTHER" id="PTHR45727:SF2">
    <property type="entry name" value="NPC INTRACELLULAR CHOLESTEROL TRANSPORTER 1"/>
    <property type="match status" value="1"/>
</dbReference>
<feature type="transmembrane region" description="Helical" evidence="12">
    <location>
        <begin position="1325"/>
        <end position="1348"/>
    </location>
</feature>
<evidence type="ECO:0000256" key="13">
    <source>
        <dbReference type="SAM" id="SignalP"/>
    </source>
</evidence>
<feature type="transmembrane region" description="Helical" evidence="12">
    <location>
        <begin position="1192"/>
        <end position="1212"/>
    </location>
</feature>
<dbReference type="EMBL" id="KQ474073">
    <property type="protein sequence ID" value="KPV78649.1"/>
    <property type="molecule type" value="Genomic_DNA"/>
</dbReference>
<evidence type="ECO:0000313" key="16">
    <source>
        <dbReference type="Proteomes" id="UP000053890"/>
    </source>
</evidence>
<dbReference type="Gene3D" id="1.20.1640.10">
    <property type="entry name" value="Multidrug efflux transporter AcrB transmembrane domain"/>
    <property type="match status" value="2"/>
</dbReference>
<feature type="region of interest" description="Disordered" evidence="11">
    <location>
        <begin position="427"/>
        <end position="459"/>
    </location>
</feature>
<sequence length="1394" mass="148550">MPTAGYWLVLTLACALPAAVVAHLDAAPTSFLREPGRCAMRDSCGRKSAFGSDIPCPDNGLAQPHDEDLVFKATLAGVCGDDFSTTTCCTLGQLDLLQASLAQAEPLLASCPACRNNFRQFYCHFTCSPDQSLFVAVTATQTLSGKAGKPVEAVKSVDFAVSTEFGTGFFDSCKGVKFGATNGYAMDLIGGGATDYLSFLRYMGQERALGSPFQIDFPSPSSLLILSSLPAAATPLNIPSISCASSDPAERCACPDCPAVCAALPPVRSPAERRAHRCRVGRMDCFPFALCVAYAAALVAAVAASLYHSTASSGAGAGGGASLSLLDSDPLRAPPTTSQPRYYALNTALTRAFYRLGLSCARRPALTLAAGLAACAVAHLGWGRFAIERDPVKLWVPQGSAVAREKARFDEAFGPFYRTEQVFLSALPGGPPREVDGDGAEDEDEGSERSQSAWTPSDEPVLSWETLEWLVEVEDEVRALRSPDDEGGVSLADVCFAPTVDECVVQSPLGYLSNSLDGLGPLTWAAVLDDCAASPASCLPPFGQPLNPKLVLSVAPSRAPHDARAVILTYVVRNSLDPHELARAEAWERTLAAYLRALAAPRGPAAQRGVRVSWSVGTSLESELNAATNTDVPIVAGSYVVMFVYVAVSLGGSGTGLVRAMVRAAALALAALVSGGRWLVRRARGPGGAIKLGEERAHVGGARSRSASAEPELVNGTRALGAYVRKQVLVDSRFLLGLWGILIVLLSVSTSVALCSAAGVKVTLIIAEVIPFLVLAIGVDNVFLLSHELDQQNARSYRQGSLLLPGDDDDDSDQYLDVEERVARTLARVGPSILLSASCETVAFALGALVGMPAVTNFAIYAAGAVVVNTVLQVTVFVSLMTLDLHRVELPPTPALAITPGPRESLLARFVRNVYAPNLVRKPVKFLVLTLFSGLFVLSWIGARHVDLGLDQRLALPSSSYLVDYFNSIDAYLDVGPPVYFVAENVNASALSNVRHLCSRFSTCDEFSLANVLEAERKRPESSYLAEPPAVWLDDFISWTNPILEDCCRVKRRNETEFCGPNDPDGACKPCFEDREPPWSTTLEGFPQDGEFMRYLEQWLVSPTDESCPLGGKAAYSSALALHEDADGNKDNVALSHFRTYHTPLKTQSDFIEALAAARRIASDLSRRTGAHVFPYSLFYVFFASYDEIWATARAVLTFALVAVFLITSLLLGSFRTGAVVAITVFLSLVTVLGTMGAWSVSLNPLSLVNLVIAVGISVEFCAHLARAFVGAGGGVARDRDERAVAALDDVGASVVSGIGATKLIGIAVLGLTKSALLRTYYFKMWLALIVSSALHGLVLLPVLLSLFGGRVGYALTTQDSDGGWIETSVARRYERESRPFIDDDGSSVGSDEY</sequence>
<evidence type="ECO:0000256" key="11">
    <source>
        <dbReference type="SAM" id="MobiDB-lite"/>
    </source>
</evidence>
<protein>
    <recommendedName>
        <fullName evidence="14">SSD domain-containing protein</fullName>
    </recommendedName>
</protein>
<dbReference type="InterPro" id="IPR000731">
    <property type="entry name" value="SSD"/>
</dbReference>
<evidence type="ECO:0000256" key="7">
    <source>
        <dbReference type="ARBA" id="ARBA00023055"/>
    </source>
</evidence>
<evidence type="ECO:0000256" key="10">
    <source>
        <dbReference type="ARBA" id="ARBA00023180"/>
    </source>
</evidence>
<dbReference type="OMA" id="WWFDVES"/>
<dbReference type="RefSeq" id="XP_018274698.1">
    <property type="nucleotide sequence ID" value="XM_018415070.1"/>
</dbReference>
<dbReference type="SUPFAM" id="SSF82866">
    <property type="entry name" value="Multidrug efflux transporter AcrB transmembrane domain"/>
    <property type="match status" value="2"/>
</dbReference>
<feature type="transmembrane region" description="Helical" evidence="12">
    <location>
        <begin position="1219"/>
        <end position="1242"/>
    </location>
</feature>
<accession>A0A194SDF0</accession>
<keyword evidence="6 12" id="KW-1133">Transmembrane helix</keyword>
<comment type="subcellular location">
    <subcellularLocation>
        <location evidence="1">Membrane</location>
        <topology evidence="1">Multi-pass membrane protein</topology>
    </subcellularLocation>
</comment>
<evidence type="ECO:0000256" key="9">
    <source>
        <dbReference type="ARBA" id="ARBA00023157"/>
    </source>
</evidence>
<dbReference type="Pfam" id="PF12349">
    <property type="entry name" value="Sterol-sensing"/>
    <property type="match status" value="1"/>
</dbReference>
<dbReference type="Pfam" id="PF16414">
    <property type="entry name" value="NPC1_N"/>
    <property type="match status" value="1"/>
</dbReference>
<feature type="compositionally biased region" description="Acidic residues" evidence="11">
    <location>
        <begin position="437"/>
        <end position="446"/>
    </location>
</feature>
<keyword evidence="10" id="KW-0325">Glycoprotein</keyword>
<feature type="transmembrane region" description="Helical" evidence="12">
    <location>
        <begin position="765"/>
        <end position="785"/>
    </location>
</feature>
<feature type="signal peptide" evidence="13">
    <location>
        <begin position="1"/>
        <end position="22"/>
    </location>
</feature>
<dbReference type="GeneID" id="28975518"/>
<feature type="transmembrane region" description="Helical" evidence="12">
    <location>
        <begin position="286"/>
        <end position="307"/>
    </location>
</feature>
<dbReference type="Pfam" id="PF22314">
    <property type="entry name" value="NPC1_MLD"/>
    <property type="match status" value="1"/>
</dbReference>
<feature type="transmembrane region" description="Helical" evidence="12">
    <location>
        <begin position="1248"/>
        <end position="1270"/>
    </location>
</feature>
<evidence type="ECO:0000259" key="14">
    <source>
        <dbReference type="PROSITE" id="PS50156"/>
    </source>
</evidence>
<dbReference type="InterPro" id="IPR053958">
    <property type="entry name" value="HMGCR/SNAP/NPC1-like_SSD"/>
</dbReference>
<feature type="transmembrane region" description="Helical" evidence="12">
    <location>
        <begin position="660"/>
        <end position="680"/>
    </location>
</feature>
<organism evidence="15 16">
    <name type="scientific">Rhodotorula graminis (strain WP1)</name>
    <dbReference type="NCBI Taxonomy" id="578459"/>
    <lineage>
        <taxon>Eukaryota</taxon>
        <taxon>Fungi</taxon>
        <taxon>Dikarya</taxon>
        <taxon>Basidiomycota</taxon>
        <taxon>Pucciniomycotina</taxon>
        <taxon>Microbotryomycetes</taxon>
        <taxon>Sporidiobolales</taxon>
        <taxon>Sporidiobolaceae</taxon>
        <taxon>Rhodotorula</taxon>
    </lineage>
</organism>
<dbReference type="GO" id="GO:0015918">
    <property type="term" value="P:sterol transport"/>
    <property type="evidence" value="ECO:0007669"/>
    <property type="project" value="TreeGrafter"/>
</dbReference>
<gene>
    <name evidence="15" type="ORF">RHOBADRAFT_47936</name>
</gene>